<evidence type="ECO:0000259" key="1">
    <source>
        <dbReference type="Pfam" id="PF09983"/>
    </source>
</evidence>
<gene>
    <name evidence="2" type="ORF">FHW37_11670</name>
</gene>
<accession>A0A561Q130</accession>
<name>A0A561Q130_9HYPH</name>
<comment type="caution">
    <text evidence="2">The sequence shown here is derived from an EMBL/GenBank/DDBJ whole genome shotgun (WGS) entry which is preliminary data.</text>
</comment>
<dbReference type="Proteomes" id="UP000320653">
    <property type="component" value="Unassembled WGS sequence"/>
</dbReference>
<evidence type="ECO:0000313" key="3">
    <source>
        <dbReference type="Proteomes" id="UP000320653"/>
    </source>
</evidence>
<dbReference type="SUPFAM" id="SSF56726">
    <property type="entry name" value="DNA topoisomerase IV, alpha subunit"/>
    <property type="match status" value="1"/>
</dbReference>
<organism evidence="2 3">
    <name type="scientific">Neorhizobium alkalisoli</name>
    <dbReference type="NCBI Taxonomy" id="528178"/>
    <lineage>
        <taxon>Bacteria</taxon>
        <taxon>Pseudomonadati</taxon>
        <taxon>Pseudomonadota</taxon>
        <taxon>Alphaproteobacteria</taxon>
        <taxon>Hyphomicrobiales</taxon>
        <taxon>Rhizobiaceae</taxon>
        <taxon>Rhizobium/Agrobacterium group</taxon>
        <taxon>Neorhizobium</taxon>
    </lineage>
</organism>
<dbReference type="RefSeq" id="WP_145643438.1">
    <property type="nucleotide sequence ID" value="NZ_VIWP01000016.1"/>
</dbReference>
<protein>
    <submittedName>
        <fullName evidence="2">Uncharacterized protein DUF2220</fullName>
    </submittedName>
</protein>
<dbReference type="InterPro" id="IPR036078">
    <property type="entry name" value="Spo11/TopoVI_A_sf"/>
</dbReference>
<dbReference type="GO" id="GO:0005694">
    <property type="term" value="C:chromosome"/>
    <property type="evidence" value="ECO:0007669"/>
    <property type="project" value="InterPro"/>
</dbReference>
<dbReference type="EMBL" id="VIWP01000016">
    <property type="protein sequence ID" value="TWF44066.1"/>
    <property type="molecule type" value="Genomic_DNA"/>
</dbReference>
<dbReference type="AlphaFoldDB" id="A0A561Q130"/>
<proteinExistence type="predicted"/>
<dbReference type="OrthoDB" id="186173at2"/>
<feature type="domain" description="Wadjet protein JetD C-terminal" evidence="1">
    <location>
        <begin position="222"/>
        <end position="347"/>
    </location>
</feature>
<dbReference type="GO" id="GO:0003677">
    <property type="term" value="F:DNA binding"/>
    <property type="evidence" value="ECO:0007669"/>
    <property type="project" value="InterPro"/>
</dbReference>
<evidence type="ECO:0000313" key="2">
    <source>
        <dbReference type="EMBL" id="TWF44066.1"/>
    </source>
</evidence>
<dbReference type="Gene3D" id="3.40.1360.10">
    <property type="match status" value="1"/>
</dbReference>
<dbReference type="InterPro" id="IPR024534">
    <property type="entry name" value="JetD_C"/>
</dbReference>
<sequence length="392" mass="43023">MVRKFDSADGLLHDLLDRFEAGAAQPVGYPDHAAFPSVTAGDAFARSIAAAENAGCIHRVYGSGRRRAELKFVRLVDAGSLYQYLGRTPAREAATGAGEAMLQGLDLHPKLHEAALSAIDAWSRNKTWAYMGADNAASMRDAIILAQAILDGSHHGLDYRTFSRRTVANSKALEKLEGAVLRLIGAVIDIPPSNNARAALAALGLERFGPPLLLSGAFLLDQQLVSSSLSYLGIPPTEMMRISFAMSPAYVLTIENFASFNRHVMEVDQHRIGLTLYVGGYPSLATQKALSELASILPETTPFFHWSDIDPDGTWIFRTIERALGRTLHPHLMSRQLAEEFGEAPVGIFRMRQNETSRSLISDLVDYFAEPGAKVMEQEQIDPQIPEWFRSD</sequence>
<keyword evidence="3" id="KW-1185">Reference proteome</keyword>
<dbReference type="Pfam" id="PF09983">
    <property type="entry name" value="JetD_C"/>
    <property type="match status" value="1"/>
</dbReference>
<reference evidence="2 3" key="1">
    <citation type="submission" date="2019-06" db="EMBL/GenBank/DDBJ databases">
        <title>Sorghum-associated microbial communities from plants grown in Nebraska, USA.</title>
        <authorList>
            <person name="Schachtman D."/>
        </authorList>
    </citation>
    <scope>NUCLEOTIDE SEQUENCE [LARGE SCALE GENOMIC DNA]</scope>
    <source>
        <strain evidence="2 3">1225</strain>
    </source>
</reference>